<keyword evidence="2" id="KW-1185">Reference proteome</keyword>
<dbReference type="Proteomes" id="UP001621418">
    <property type="component" value="Chromosome"/>
</dbReference>
<protein>
    <submittedName>
        <fullName evidence="1">Uncharacterized protein</fullName>
    </submittedName>
</protein>
<sequence>MTSPLPVAVLGAGPLADRIAAHPGIAVAPPSSAAVVIHLTADVDAVVAQLGAGRDVVTALPLEALPLDEVRDACRTGSSTLHATGGFQSAVAARLTRSLAAATREITSIELIEELELPDDGVYPWNTVPEEMVSGYYFSGLRVLEDAAFTGSRFDTPEQADAVYTLGDRITYRSIRTRGTGAVPLRYRLVTTTAAGTATATVDFHPTDGVHPADHLTSVELVKALGPVHASEPGIVLRDLGITYLVADDRLPRST</sequence>
<dbReference type="RefSeq" id="WP_357366730.1">
    <property type="nucleotide sequence ID" value="NZ_CP109527.1"/>
</dbReference>
<dbReference type="EMBL" id="CP109527">
    <property type="protein sequence ID" value="WTY36971.1"/>
    <property type="molecule type" value="Genomic_DNA"/>
</dbReference>
<accession>A0ABZ1NAZ7</accession>
<name>A0ABZ1NAZ7_9NOCA</name>
<evidence type="ECO:0000313" key="1">
    <source>
        <dbReference type="EMBL" id="WTY36971.1"/>
    </source>
</evidence>
<reference evidence="1 2" key="1">
    <citation type="submission" date="2022-10" db="EMBL/GenBank/DDBJ databases">
        <title>The complete genomes of actinobacterial strains from the NBC collection.</title>
        <authorList>
            <person name="Joergensen T.S."/>
            <person name="Alvarez Arevalo M."/>
            <person name="Sterndorff E.B."/>
            <person name="Faurdal D."/>
            <person name="Vuksanovic O."/>
            <person name="Mourched A.-S."/>
            <person name="Charusanti P."/>
            <person name="Shaw S."/>
            <person name="Blin K."/>
            <person name="Weber T."/>
        </authorList>
    </citation>
    <scope>NUCLEOTIDE SEQUENCE [LARGE SCALE GENOMIC DNA]</scope>
    <source>
        <strain evidence="1 2">NBC_01413</strain>
    </source>
</reference>
<organism evidence="1 2">
    <name type="scientific">Nocardia salmonicida</name>
    <dbReference type="NCBI Taxonomy" id="53431"/>
    <lineage>
        <taxon>Bacteria</taxon>
        <taxon>Bacillati</taxon>
        <taxon>Actinomycetota</taxon>
        <taxon>Actinomycetes</taxon>
        <taxon>Mycobacteriales</taxon>
        <taxon>Nocardiaceae</taxon>
        <taxon>Nocardia</taxon>
    </lineage>
</organism>
<evidence type="ECO:0000313" key="2">
    <source>
        <dbReference type="Proteomes" id="UP001621418"/>
    </source>
</evidence>
<proteinExistence type="predicted"/>
<gene>
    <name evidence="1" type="ORF">OG308_03515</name>
</gene>